<name>A0A1R2AYF6_9CILI</name>
<gene>
    <name evidence="10" type="ORF">SteCoe_32681</name>
</gene>
<evidence type="ECO:0000259" key="9">
    <source>
        <dbReference type="Pfam" id="PF02771"/>
    </source>
</evidence>
<dbReference type="InterPro" id="IPR013786">
    <property type="entry name" value="AcylCoA_DH/ox_N"/>
</dbReference>
<dbReference type="SUPFAM" id="SSF47203">
    <property type="entry name" value="Acyl-CoA dehydrogenase C-terminal domain-like"/>
    <property type="match status" value="1"/>
</dbReference>
<dbReference type="OrthoDB" id="9988775at2759"/>
<dbReference type="Pfam" id="PF02771">
    <property type="entry name" value="Acyl-CoA_dh_N"/>
    <property type="match status" value="1"/>
</dbReference>
<evidence type="ECO:0000259" key="8">
    <source>
        <dbReference type="Pfam" id="PF02770"/>
    </source>
</evidence>
<dbReference type="EMBL" id="MPUH01001183">
    <property type="protein sequence ID" value="OMJ69563.1"/>
    <property type="molecule type" value="Genomic_DNA"/>
</dbReference>
<feature type="domain" description="Acyl-CoA dehydrogenase/oxidase C-terminal" evidence="7">
    <location>
        <begin position="237"/>
        <end position="386"/>
    </location>
</feature>
<proteinExistence type="inferred from homology"/>
<dbReference type="PANTHER" id="PTHR43831:SF1">
    <property type="entry name" value="ISOBUTYRYL-COA DEHYDROGENASE, MITOCHONDRIAL"/>
    <property type="match status" value="1"/>
</dbReference>
<dbReference type="Gene3D" id="2.40.110.10">
    <property type="entry name" value="Butyryl-CoA Dehydrogenase, subunit A, domain 2"/>
    <property type="match status" value="1"/>
</dbReference>
<dbReference type="InterPro" id="IPR037069">
    <property type="entry name" value="AcylCoA_DH/ox_N_sf"/>
</dbReference>
<organism evidence="10 11">
    <name type="scientific">Stentor coeruleus</name>
    <dbReference type="NCBI Taxonomy" id="5963"/>
    <lineage>
        <taxon>Eukaryota</taxon>
        <taxon>Sar</taxon>
        <taxon>Alveolata</taxon>
        <taxon>Ciliophora</taxon>
        <taxon>Postciliodesmatophora</taxon>
        <taxon>Heterotrichea</taxon>
        <taxon>Heterotrichida</taxon>
        <taxon>Stentoridae</taxon>
        <taxon>Stentor</taxon>
    </lineage>
</organism>
<dbReference type="Proteomes" id="UP000187209">
    <property type="component" value="Unassembled WGS sequence"/>
</dbReference>
<feature type="domain" description="Acyl-CoA oxidase/dehydrogenase middle" evidence="8">
    <location>
        <begin position="135"/>
        <end position="225"/>
    </location>
</feature>
<dbReference type="PANTHER" id="PTHR43831">
    <property type="entry name" value="ISOBUTYRYL-COA DEHYDROGENASE"/>
    <property type="match status" value="1"/>
</dbReference>
<dbReference type="PIRSF" id="PIRSF016578">
    <property type="entry name" value="HsaA"/>
    <property type="match status" value="1"/>
</dbReference>
<dbReference type="Pfam" id="PF02770">
    <property type="entry name" value="Acyl-CoA_dh_M"/>
    <property type="match status" value="1"/>
</dbReference>
<dbReference type="AlphaFoldDB" id="A0A1R2AYF6"/>
<evidence type="ECO:0000256" key="1">
    <source>
        <dbReference type="ARBA" id="ARBA00001974"/>
    </source>
</evidence>
<dbReference type="PROSITE" id="PS00073">
    <property type="entry name" value="ACYL_COA_DH_2"/>
    <property type="match status" value="1"/>
</dbReference>
<dbReference type="Pfam" id="PF00441">
    <property type="entry name" value="Acyl-CoA_dh_1"/>
    <property type="match status" value="1"/>
</dbReference>
<keyword evidence="5 6" id="KW-0560">Oxidoreductase</keyword>
<dbReference type="InterPro" id="IPR052547">
    <property type="entry name" value="Mito_Isobutyryl-CoADH"/>
</dbReference>
<dbReference type="InterPro" id="IPR046373">
    <property type="entry name" value="Acyl-CoA_Oxase/DH_mid-dom_sf"/>
</dbReference>
<dbReference type="Gene3D" id="1.10.540.10">
    <property type="entry name" value="Acyl-CoA dehydrogenase/oxidase, N-terminal domain"/>
    <property type="match status" value="1"/>
</dbReference>
<comment type="caution">
    <text evidence="10">The sequence shown here is derived from an EMBL/GenBank/DDBJ whole genome shotgun (WGS) entry which is preliminary data.</text>
</comment>
<evidence type="ECO:0000256" key="2">
    <source>
        <dbReference type="ARBA" id="ARBA00009347"/>
    </source>
</evidence>
<evidence type="ECO:0000256" key="3">
    <source>
        <dbReference type="ARBA" id="ARBA00022630"/>
    </source>
</evidence>
<keyword evidence="11" id="KW-1185">Reference proteome</keyword>
<dbReference type="PROSITE" id="PS00072">
    <property type="entry name" value="ACYL_COA_DH_1"/>
    <property type="match status" value="1"/>
</dbReference>
<keyword evidence="4 6" id="KW-0274">FAD</keyword>
<accession>A0A1R2AYF6</accession>
<evidence type="ECO:0008006" key="12">
    <source>
        <dbReference type="Google" id="ProtNLM"/>
    </source>
</evidence>
<keyword evidence="3 6" id="KW-0285">Flavoprotein</keyword>
<evidence type="ECO:0000313" key="11">
    <source>
        <dbReference type="Proteomes" id="UP000187209"/>
    </source>
</evidence>
<protein>
    <recommendedName>
        <fullName evidence="12">Acyl-CoA dehydrogenase</fullName>
    </recommendedName>
</protein>
<feature type="domain" description="Acyl-CoA dehydrogenase/oxidase N-terminal" evidence="9">
    <location>
        <begin position="19"/>
        <end position="129"/>
    </location>
</feature>
<dbReference type="InterPro" id="IPR006089">
    <property type="entry name" value="Acyl-CoA_DH_CS"/>
</dbReference>
<reference evidence="10 11" key="1">
    <citation type="submission" date="2016-11" db="EMBL/GenBank/DDBJ databases">
        <title>The macronuclear genome of Stentor coeruleus: a giant cell with tiny introns.</title>
        <authorList>
            <person name="Slabodnick M."/>
            <person name="Ruby J.G."/>
            <person name="Reiff S.B."/>
            <person name="Swart E.C."/>
            <person name="Gosai S."/>
            <person name="Prabakaran S."/>
            <person name="Witkowska E."/>
            <person name="Larue G.E."/>
            <person name="Fisher S."/>
            <person name="Freeman R.M."/>
            <person name="Gunawardena J."/>
            <person name="Chu W."/>
            <person name="Stover N.A."/>
            <person name="Gregory B.D."/>
            <person name="Nowacki M."/>
            <person name="Derisi J."/>
            <person name="Roy S.W."/>
            <person name="Marshall W.F."/>
            <person name="Sood P."/>
        </authorList>
    </citation>
    <scope>NUCLEOTIDE SEQUENCE [LARGE SCALE GENOMIC DNA]</scope>
    <source>
        <strain evidence="10">WM001</strain>
    </source>
</reference>
<evidence type="ECO:0000313" key="10">
    <source>
        <dbReference type="EMBL" id="OMJ69563.1"/>
    </source>
</evidence>
<dbReference type="SUPFAM" id="SSF56645">
    <property type="entry name" value="Acyl-CoA dehydrogenase NM domain-like"/>
    <property type="match status" value="1"/>
</dbReference>
<dbReference type="InterPro" id="IPR036250">
    <property type="entry name" value="AcylCo_DH-like_C"/>
</dbReference>
<evidence type="ECO:0000259" key="7">
    <source>
        <dbReference type="Pfam" id="PF00441"/>
    </source>
</evidence>
<evidence type="ECO:0000256" key="5">
    <source>
        <dbReference type="ARBA" id="ARBA00023002"/>
    </source>
</evidence>
<dbReference type="InterPro" id="IPR006091">
    <property type="entry name" value="Acyl-CoA_Oxase/DH_mid-dom"/>
</dbReference>
<dbReference type="Gene3D" id="1.20.140.10">
    <property type="entry name" value="Butyryl-CoA Dehydrogenase, subunit A, domain 3"/>
    <property type="match status" value="1"/>
</dbReference>
<dbReference type="InterPro" id="IPR009100">
    <property type="entry name" value="AcylCoA_DH/oxidase_NM_dom_sf"/>
</dbReference>
<comment type="cofactor">
    <cofactor evidence="1 6">
        <name>FAD</name>
        <dbReference type="ChEBI" id="CHEBI:57692"/>
    </cofactor>
</comment>
<evidence type="ECO:0000256" key="4">
    <source>
        <dbReference type="ARBA" id="ARBA00022827"/>
    </source>
</evidence>
<evidence type="ECO:0000256" key="6">
    <source>
        <dbReference type="RuleBase" id="RU362125"/>
    </source>
</evidence>
<dbReference type="GO" id="GO:0050660">
    <property type="term" value="F:flavin adenine dinucleotide binding"/>
    <property type="evidence" value="ECO:0007669"/>
    <property type="project" value="InterPro"/>
</dbReference>
<dbReference type="GO" id="GO:0003995">
    <property type="term" value="F:acyl-CoA dehydrogenase activity"/>
    <property type="evidence" value="ECO:0007669"/>
    <property type="project" value="InterPro"/>
</dbReference>
<dbReference type="InterPro" id="IPR009075">
    <property type="entry name" value="AcylCo_DH/oxidase_C"/>
</dbReference>
<comment type="similarity">
    <text evidence="2 6">Belongs to the acyl-CoA dehydrogenase family.</text>
</comment>
<dbReference type="FunFam" id="2.40.110.10:FF:000001">
    <property type="entry name" value="Acyl-CoA dehydrogenase, mitochondrial"/>
    <property type="match status" value="1"/>
</dbReference>
<sequence>MLKFATRRISLLSGTFGLTEDQISFQALALDFAEKELAPHACNWDKTGHFPIDKLRKAGELGFGGIYTRDEYGGTGLGKLEATLILEALSRGCISTASYISIHNMCCGLLDSFGSESQRKKWQEKICKFELLTSYCLTEAGSGSDAGAMLTNAKQEGSSYVINGSKSFISGGEASDLYFVMLKTHPRQVSCFIVEKGTPGLSFGKKEDKLGWRTQPTQMVNFDNVIVSKDNLLGNIGEGMKIAMKGLEGGRLTIAACALGGAWLALEKASIYMSERSQFSTKLKDFQHLRFRMADCLAKLTEVRMLTRNVAGLVDNGISEKNMFTAIAKMRSTDVCYEIADECLQMFGGYGLLRDYGMERLLRELRVLKIIEGTNEIMKHTLAKNLFSHNH</sequence>